<evidence type="ECO:0000256" key="1">
    <source>
        <dbReference type="SAM" id="SignalP"/>
    </source>
</evidence>
<proteinExistence type="predicted"/>
<name>A0A2M4C7A8_9DIPT</name>
<accession>A0A2M4C7A8</accession>
<dbReference type="AlphaFoldDB" id="A0A2M4C7A8"/>
<feature type="chain" id="PRO_5014986248" evidence="1">
    <location>
        <begin position="29"/>
        <end position="121"/>
    </location>
</feature>
<keyword evidence="1" id="KW-0732">Signal</keyword>
<dbReference type="EMBL" id="GGFJ01012063">
    <property type="protein sequence ID" value="MBW61204.1"/>
    <property type="molecule type" value="Transcribed_RNA"/>
</dbReference>
<organism evidence="2">
    <name type="scientific">Anopheles marajoara</name>
    <dbReference type="NCBI Taxonomy" id="58244"/>
    <lineage>
        <taxon>Eukaryota</taxon>
        <taxon>Metazoa</taxon>
        <taxon>Ecdysozoa</taxon>
        <taxon>Arthropoda</taxon>
        <taxon>Hexapoda</taxon>
        <taxon>Insecta</taxon>
        <taxon>Pterygota</taxon>
        <taxon>Neoptera</taxon>
        <taxon>Endopterygota</taxon>
        <taxon>Diptera</taxon>
        <taxon>Nematocera</taxon>
        <taxon>Culicoidea</taxon>
        <taxon>Culicidae</taxon>
        <taxon>Anophelinae</taxon>
        <taxon>Anopheles</taxon>
    </lineage>
</organism>
<protein>
    <submittedName>
        <fullName evidence="2">Putative secreted protein</fullName>
    </submittedName>
</protein>
<reference evidence="2" key="1">
    <citation type="submission" date="2018-01" db="EMBL/GenBank/DDBJ databases">
        <title>An insight into the sialome of Amazonian anophelines.</title>
        <authorList>
            <person name="Ribeiro J.M."/>
            <person name="Scarpassa V."/>
            <person name="Calvo E."/>
        </authorList>
    </citation>
    <scope>NUCLEOTIDE SEQUENCE</scope>
    <source>
        <tissue evidence="2">Salivary glands</tissue>
    </source>
</reference>
<feature type="signal peptide" evidence="1">
    <location>
        <begin position="1"/>
        <end position="28"/>
    </location>
</feature>
<sequence>MASSALSVALSLPLSFSLLLSLSDRSSPFPSGAELDDDHDARATRFILLFGPSVSSSSSSVVVAVAGGGAPPKSKRMKWCVGDAIATMRRARNGLKVVCRGEGGLLGGGVEGPGGRGCSRW</sequence>
<evidence type="ECO:0000313" key="2">
    <source>
        <dbReference type="EMBL" id="MBW61204.1"/>
    </source>
</evidence>